<reference evidence="18" key="1">
    <citation type="submission" date="2017-08" db="EMBL/GenBank/DDBJ databases">
        <title>Analysis of the Antennal Transcriptome and Chemosensory-related Genes of Conopomorpha sinensis Bradley (Lepidoptera: Gracilariidae).</title>
        <authorList>
            <person name="Li P."/>
            <person name="Liu Y."/>
            <person name="Wang S."/>
            <person name="Sun H."/>
        </authorList>
    </citation>
    <scope>NUCLEOTIDE SEQUENCE</scope>
</reference>
<dbReference type="Gene3D" id="3.40.190.10">
    <property type="entry name" value="Periplasmic binding protein-like II"/>
    <property type="match status" value="1"/>
</dbReference>
<dbReference type="EMBL" id="MF625623">
    <property type="protein sequence ID" value="AXY83450.1"/>
    <property type="molecule type" value="mRNA"/>
</dbReference>
<dbReference type="GO" id="GO:0050906">
    <property type="term" value="P:detection of stimulus involved in sensory perception"/>
    <property type="evidence" value="ECO:0007669"/>
    <property type="project" value="UniProtKB-ARBA"/>
</dbReference>
<keyword evidence="9 18" id="KW-0675">Receptor</keyword>
<feature type="domain" description="Ionotropic glutamate receptor L-glutamate and glycine-binding" evidence="16">
    <location>
        <begin position="221"/>
        <end position="296"/>
    </location>
</feature>
<comment type="similarity">
    <text evidence="2">Belongs to the glutamate-gated ion channel (TC 1.A.10.1) family.</text>
</comment>
<dbReference type="InterPro" id="IPR052192">
    <property type="entry name" value="Insect_Ionotropic_Sensory_Rcpt"/>
</dbReference>
<keyword evidence="5 13" id="KW-0812">Transmembrane</keyword>
<evidence type="ECO:0000256" key="9">
    <source>
        <dbReference type="ARBA" id="ARBA00023170"/>
    </source>
</evidence>
<feature type="domain" description="Ionotropic glutamate receptor C-terminal" evidence="15">
    <location>
        <begin position="315"/>
        <end position="578"/>
    </location>
</feature>
<dbReference type="PANTHER" id="PTHR42643:SF33">
    <property type="entry name" value="GLUTAMATE RECEPTOR 2-LIKE PROTEIN"/>
    <property type="match status" value="1"/>
</dbReference>
<evidence type="ECO:0000259" key="17">
    <source>
        <dbReference type="Pfam" id="PF24576"/>
    </source>
</evidence>
<evidence type="ECO:0000256" key="12">
    <source>
        <dbReference type="ARBA" id="ARBA00023303"/>
    </source>
</evidence>
<evidence type="ECO:0000256" key="1">
    <source>
        <dbReference type="ARBA" id="ARBA00004651"/>
    </source>
</evidence>
<evidence type="ECO:0000256" key="7">
    <source>
        <dbReference type="ARBA" id="ARBA00023065"/>
    </source>
</evidence>
<dbReference type="InterPro" id="IPR019594">
    <property type="entry name" value="Glu/Gly-bd"/>
</dbReference>
<evidence type="ECO:0000256" key="4">
    <source>
        <dbReference type="ARBA" id="ARBA00022475"/>
    </source>
</evidence>
<sequence>MRSLNIMLICFVQLVVSSQIIIDILKLKNTKNAVFTYCNHEEKLTMQKKLMDNFINGNAIPNGRNLSKFFAKSIPKIGVILNTSCTGWERVISDNKIIYKTPYKVIVSTQNLSETVNIISVLPVEVDSDITVLHEKQRNQYDVYEVFNTGYYTNGSFQVNFIGNVLHNKMSLKIIKRMNMSGVVLKCMNVVTGNIKGETFRHYLEISKEVKTDSINKLKFYTLLKYLRDIYHFRYDLLRTNTWGYPTNGSFNGMVGALQRKEVDIGCSPIFLWPQRAKVIDYTVQTWNSKQCFIFRHPKLVGAFYTLFTGPLSGKVWCTTAATLAVTWTFLGFLLKVKALLLPGDELDSSSGMAFLSVWSAICQQGVAVNRHSTTINIVIINTFLFSLFIYQYYNAIVVSSLLREPPKNIRTLEDLTNSHLRAGLEDYPFNIDFLKRTTNPTALRLYHEKIITPKATNIYNLNEGMRLVKQGDFAFHVDTTTGYHYMRKYFTESEICEAQEVFLFPPMNFVNAVQKGSPYRELITYGFRRMFESGLFTRIKNVWDEARPACVRTPDSSVFNVSMYEASTPFLILAVGMLLAFLALFGEILFYNRTRKNFIEFRH</sequence>
<keyword evidence="7" id="KW-0406">Ion transport</keyword>
<dbReference type="Pfam" id="PF24576">
    <property type="entry name" value="IR75A_N"/>
    <property type="match status" value="1"/>
</dbReference>
<evidence type="ECO:0000256" key="10">
    <source>
        <dbReference type="ARBA" id="ARBA00023180"/>
    </source>
</evidence>
<evidence type="ECO:0000259" key="16">
    <source>
        <dbReference type="Pfam" id="PF10613"/>
    </source>
</evidence>
<dbReference type="Gene3D" id="1.10.287.70">
    <property type="match status" value="1"/>
</dbReference>
<accession>A0A3Q8HDQ6</accession>
<keyword evidence="14" id="KW-0732">Signal</keyword>
<keyword evidence="12" id="KW-0407">Ion channel</keyword>
<dbReference type="GO" id="GO:0015276">
    <property type="term" value="F:ligand-gated monoatomic ion channel activity"/>
    <property type="evidence" value="ECO:0007669"/>
    <property type="project" value="InterPro"/>
</dbReference>
<dbReference type="PANTHER" id="PTHR42643">
    <property type="entry name" value="IONOTROPIC RECEPTOR 20A-RELATED"/>
    <property type="match status" value="1"/>
</dbReference>
<keyword evidence="6 13" id="KW-1133">Transmembrane helix</keyword>
<dbReference type="Pfam" id="PF10613">
    <property type="entry name" value="Lig_chan-Glu_bd"/>
    <property type="match status" value="1"/>
</dbReference>
<keyword evidence="8 13" id="KW-0472">Membrane</keyword>
<evidence type="ECO:0000256" key="6">
    <source>
        <dbReference type="ARBA" id="ARBA00022989"/>
    </source>
</evidence>
<dbReference type="GO" id="GO:0005886">
    <property type="term" value="C:plasma membrane"/>
    <property type="evidence" value="ECO:0007669"/>
    <property type="project" value="UniProtKB-SubCell"/>
</dbReference>
<dbReference type="SUPFAM" id="SSF53850">
    <property type="entry name" value="Periplasmic binding protein-like II"/>
    <property type="match status" value="1"/>
</dbReference>
<keyword evidence="4" id="KW-1003">Cell membrane</keyword>
<name>A0A3Q8HDQ6_9NEOP</name>
<evidence type="ECO:0000256" key="2">
    <source>
        <dbReference type="ARBA" id="ARBA00008685"/>
    </source>
</evidence>
<comment type="subcellular location">
    <subcellularLocation>
        <location evidence="1">Cell membrane</location>
        <topology evidence="1">Multi-pass membrane protein</topology>
    </subcellularLocation>
</comment>
<feature type="signal peptide" evidence="14">
    <location>
        <begin position="1"/>
        <end position="17"/>
    </location>
</feature>
<dbReference type="InterPro" id="IPR057074">
    <property type="entry name" value="IR75A_N"/>
</dbReference>
<feature type="domain" description="Ionotropic receptor 75a N-terminal" evidence="17">
    <location>
        <begin position="19"/>
        <end position="165"/>
    </location>
</feature>
<evidence type="ECO:0000256" key="5">
    <source>
        <dbReference type="ARBA" id="ARBA00022692"/>
    </source>
</evidence>
<evidence type="ECO:0000256" key="11">
    <source>
        <dbReference type="ARBA" id="ARBA00023286"/>
    </source>
</evidence>
<evidence type="ECO:0000256" key="13">
    <source>
        <dbReference type="SAM" id="Phobius"/>
    </source>
</evidence>
<keyword evidence="11" id="KW-1071">Ligand-gated ion channel</keyword>
<dbReference type="Pfam" id="PF00060">
    <property type="entry name" value="Lig_chan"/>
    <property type="match status" value="1"/>
</dbReference>
<evidence type="ECO:0000313" key="18">
    <source>
        <dbReference type="EMBL" id="AXY83450.1"/>
    </source>
</evidence>
<feature type="chain" id="PRO_5018740349" evidence="14">
    <location>
        <begin position="18"/>
        <end position="604"/>
    </location>
</feature>
<organism evidence="18">
    <name type="scientific">Conopomorpha sinensis</name>
    <name type="common">litch fruit borer</name>
    <dbReference type="NCBI Taxonomy" id="940481"/>
    <lineage>
        <taxon>Eukaryota</taxon>
        <taxon>Metazoa</taxon>
        <taxon>Ecdysozoa</taxon>
        <taxon>Arthropoda</taxon>
        <taxon>Hexapoda</taxon>
        <taxon>Insecta</taxon>
        <taxon>Pterygota</taxon>
        <taxon>Neoptera</taxon>
        <taxon>Endopterygota</taxon>
        <taxon>Lepidoptera</taxon>
        <taxon>Glossata</taxon>
        <taxon>Ditrysia</taxon>
        <taxon>Tineoidea</taxon>
        <taxon>Gracillariidae</taxon>
        <taxon>Conopomorpha</taxon>
    </lineage>
</organism>
<evidence type="ECO:0000259" key="15">
    <source>
        <dbReference type="Pfam" id="PF00060"/>
    </source>
</evidence>
<dbReference type="InterPro" id="IPR001320">
    <property type="entry name" value="Iontro_rcpt_C"/>
</dbReference>
<protein>
    <submittedName>
        <fullName evidence="18">Putative ionotropic receptor 64a</fullName>
    </submittedName>
</protein>
<feature type="transmembrane region" description="Helical" evidence="13">
    <location>
        <begin position="571"/>
        <end position="593"/>
    </location>
</feature>
<evidence type="ECO:0000256" key="3">
    <source>
        <dbReference type="ARBA" id="ARBA00022448"/>
    </source>
</evidence>
<evidence type="ECO:0000256" key="8">
    <source>
        <dbReference type="ARBA" id="ARBA00023136"/>
    </source>
</evidence>
<keyword evidence="3" id="KW-0813">Transport</keyword>
<evidence type="ECO:0000256" key="14">
    <source>
        <dbReference type="SAM" id="SignalP"/>
    </source>
</evidence>
<keyword evidence="10" id="KW-0325">Glycoprotein</keyword>
<proteinExistence type="evidence at transcript level"/>
<dbReference type="AlphaFoldDB" id="A0A3Q8HDQ6"/>